<comment type="catalytic activity">
    <reaction evidence="1">
        <text>[E2 ubiquitin-conjugating enzyme]-S-ubiquitinyl-L-cysteine + [acceptor protein]-L-lysine = [E2 ubiquitin-conjugating enzyme]-L-cysteine + [acceptor protein]-N(6)-ubiquitinyl-L-lysine.</text>
        <dbReference type="EC" id="2.3.2.31"/>
    </reaction>
</comment>
<evidence type="ECO:0000256" key="2">
    <source>
        <dbReference type="ARBA" id="ARBA00012251"/>
    </source>
</evidence>
<evidence type="ECO:0000256" key="1">
    <source>
        <dbReference type="ARBA" id="ARBA00001798"/>
    </source>
</evidence>
<accession>A0A6A6R447</accession>
<keyword evidence="5" id="KW-0677">Repeat</keyword>
<dbReference type="SUPFAM" id="SSF57850">
    <property type="entry name" value="RING/U-box"/>
    <property type="match status" value="2"/>
</dbReference>
<evidence type="ECO:0000256" key="5">
    <source>
        <dbReference type="ARBA" id="ARBA00022737"/>
    </source>
</evidence>
<proteinExistence type="predicted"/>
<keyword evidence="11" id="KW-1185">Reference proteome</keyword>
<dbReference type="Pfam" id="PF01485">
    <property type="entry name" value="IBR"/>
    <property type="match status" value="1"/>
</dbReference>
<feature type="non-terminal residue" evidence="10">
    <location>
        <position position="205"/>
    </location>
</feature>
<name>A0A6A6R447_9PEZI</name>
<keyword evidence="7" id="KW-0833">Ubl conjugation pathway</keyword>
<organism evidence="10 11">
    <name type="scientific">Lophium mytilinum</name>
    <dbReference type="NCBI Taxonomy" id="390894"/>
    <lineage>
        <taxon>Eukaryota</taxon>
        <taxon>Fungi</taxon>
        <taxon>Dikarya</taxon>
        <taxon>Ascomycota</taxon>
        <taxon>Pezizomycotina</taxon>
        <taxon>Dothideomycetes</taxon>
        <taxon>Pleosporomycetidae</taxon>
        <taxon>Mytilinidiales</taxon>
        <taxon>Mytilinidiaceae</taxon>
        <taxon>Lophium</taxon>
    </lineage>
</organism>
<dbReference type="AlphaFoldDB" id="A0A6A6R447"/>
<feature type="non-terminal residue" evidence="10">
    <location>
        <position position="1"/>
    </location>
</feature>
<evidence type="ECO:0000256" key="6">
    <source>
        <dbReference type="ARBA" id="ARBA00022771"/>
    </source>
</evidence>
<gene>
    <name evidence="10" type="ORF">BU16DRAFT_438514</name>
</gene>
<dbReference type="InterPro" id="IPR031127">
    <property type="entry name" value="E3_UB_ligase_RBR"/>
</dbReference>
<keyword evidence="6" id="KW-0863">Zinc-finger</keyword>
<reference evidence="10" key="1">
    <citation type="journal article" date="2020" name="Stud. Mycol.">
        <title>101 Dothideomycetes genomes: a test case for predicting lifestyles and emergence of pathogens.</title>
        <authorList>
            <person name="Haridas S."/>
            <person name="Albert R."/>
            <person name="Binder M."/>
            <person name="Bloem J."/>
            <person name="Labutti K."/>
            <person name="Salamov A."/>
            <person name="Andreopoulos B."/>
            <person name="Baker S."/>
            <person name="Barry K."/>
            <person name="Bills G."/>
            <person name="Bluhm B."/>
            <person name="Cannon C."/>
            <person name="Castanera R."/>
            <person name="Culley D."/>
            <person name="Daum C."/>
            <person name="Ezra D."/>
            <person name="Gonzalez J."/>
            <person name="Henrissat B."/>
            <person name="Kuo A."/>
            <person name="Liang C."/>
            <person name="Lipzen A."/>
            <person name="Lutzoni F."/>
            <person name="Magnuson J."/>
            <person name="Mondo S."/>
            <person name="Nolan M."/>
            <person name="Ohm R."/>
            <person name="Pangilinan J."/>
            <person name="Park H.-J."/>
            <person name="Ramirez L."/>
            <person name="Alfaro M."/>
            <person name="Sun H."/>
            <person name="Tritt A."/>
            <person name="Yoshinaga Y."/>
            <person name="Zwiers L.-H."/>
            <person name="Turgeon B."/>
            <person name="Goodwin S."/>
            <person name="Spatafora J."/>
            <person name="Crous P."/>
            <person name="Grigoriev I."/>
        </authorList>
    </citation>
    <scope>NUCLEOTIDE SEQUENCE</scope>
    <source>
        <strain evidence="10">CBS 269.34</strain>
    </source>
</reference>
<evidence type="ECO:0000256" key="3">
    <source>
        <dbReference type="ARBA" id="ARBA00022679"/>
    </source>
</evidence>
<evidence type="ECO:0000256" key="7">
    <source>
        <dbReference type="ARBA" id="ARBA00022786"/>
    </source>
</evidence>
<keyword evidence="8" id="KW-0862">Zinc</keyword>
<dbReference type="CDD" id="cd22584">
    <property type="entry name" value="Rcat_RBR_unk"/>
    <property type="match status" value="1"/>
</dbReference>
<dbReference type="Gene3D" id="1.20.120.1750">
    <property type="match status" value="1"/>
</dbReference>
<evidence type="ECO:0000313" key="10">
    <source>
        <dbReference type="EMBL" id="KAF2498710.1"/>
    </source>
</evidence>
<dbReference type="EC" id="2.3.2.31" evidence="2"/>
<evidence type="ECO:0000259" key="9">
    <source>
        <dbReference type="PROSITE" id="PS51873"/>
    </source>
</evidence>
<evidence type="ECO:0000313" key="11">
    <source>
        <dbReference type="Proteomes" id="UP000799750"/>
    </source>
</evidence>
<dbReference type="OrthoDB" id="9977870at2759"/>
<dbReference type="InterPro" id="IPR044066">
    <property type="entry name" value="TRIAD_supradom"/>
</dbReference>
<keyword evidence="3" id="KW-0808">Transferase</keyword>
<dbReference type="PANTHER" id="PTHR11685">
    <property type="entry name" value="RBR FAMILY RING FINGER AND IBR DOMAIN-CONTAINING"/>
    <property type="match status" value="1"/>
</dbReference>
<dbReference type="Proteomes" id="UP000799750">
    <property type="component" value="Unassembled WGS sequence"/>
</dbReference>
<dbReference type="InterPro" id="IPR002867">
    <property type="entry name" value="IBR_dom"/>
</dbReference>
<sequence length="205" mass="23431">KATSTAATHTECVACLETKPNFDMLHLNCQPTPHAYCRDCILDLFESSLTDTSLFPPRCCRIPISLVDCEPFFTRDFVDRFIEKRIELNTSNPTYCSSVACGQFIRPEFYSGNRDIATCPKCQHETCRVCKTHGHQGLCPEDPTTQPFMDTAHRNMWMQCRSCKHMVELESGCYHMTCRCGAQFCYLCGSKWKTCSCPQFEERGL</sequence>
<dbReference type="GO" id="GO:0061630">
    <property type="term" value="F:ubiquitin protein ligase activity"/>
    <property type="evidence" value="ECO:0007669"/>
    <property type="project" value="UniProtKB-EC"/>
</dbReference>
<dbReference type="GO" id="GO:0016567">
    <property type="term" value="P:protein ubiquitination"/>
    <property type="evidence" value="ECO:0007669"/>
    <property type="project" value="InterPro"/>
</dbReference>
<evidence type="ECO:0000256" key="4">
    <source>
        <dbReference type="ARBA" id="ARBA00022723"/>
    </source>
</evidence>
<evidence type="ECO:0000256" key="8">
    <source>
        <dbReference type="ARBA" id="ARBA00022833"/>
    </source>
</evidence>
<dbReference type="GO" id="GO:0008270">
    <property type="term" value="F:zinc ion binding"/>
    <property type="evidence" value="ECO:0007669"/>
    <property type="project" value="UniProtKB-KW"/>
</dbReference>
<feature type="domain" description="RING-type" evidence="9">
    <location>
        <begin position="8"/>
        <end position="201"/>
    </location>
</feature>
<dbReference type="EMBL" id="MU004185">
    <property type="protein sequence ID" value="KAF2498710.1"/>
    <property type="molecule type" value="Genomic_DNA"/>
</dbReference>
<dbReference type="PROSITE" id="PS51873">
    <property type="entry name" value="TRIAD"/>
    <property type="match status" value="1"/>
</dbReference>
<keyword evidence="4" id="KW-0479">Metal-binding</keyword>
<protein>
    <recommendedName>
        <fullName evidence="2">RBR-type E3 ubiquitin transferase</fullName>
        <ecNumber evidence="2">2.3.2.31</ecNumber>
    </recommendedName>
</protein>